<dbReference type="AlphaFoldDB" id="A0A2M7BEQ0"/>
<feature type="domain" description="SpoVT-AbrB" evidence="1">
    <location>
        <begin position="5"/>
        <end position="40"/>
    </location>
</feature>
<organism evidence="2 3">
    <name type="scientific">Candidatus Shapirobacteria bacterium CG03_land_8_20_14_0_80_40_19</name>
    <dbReference type="NCBI Taxonomy" id="1974880"/>
    <lineage>
        <taxon>Bacteria</taxon>
        <taxon>Candidatus Shapironibacteriota</taxon>
    </lineage>
</organism>
<evidence type="ECO:0000313" key="2">
    <source>
        <dbReference type="EMBL" id="PIV01568.1"/>
    </source>
</evidence>
<protein>
    <recommendedName>
        <fullName evidence="1">SpoVT-AbrB domain-containing protein</fullName>
    </recommendedName>
</protein>
<reference evidence="3" key="1">
    <citation type="submission" date="2017-09" db="EMBL/GenBank/DDBJ databases">
        <title>Depth-based differentiation of microbial function through sediment-hosted aquifers and enrichment of novel symbionts in the deep terrestrial subsurface.</title>
        <authorList>
            <person name="Probst A.J."/>
            <person name="Ladd B."/>
            <person name="Jarett J.K."/>
            <person name="Geller-Mcgrath D.E."/>
            <person name="Sieber C.M.K."/>
            <person name="Emerson J.B."/>
            <person name="Anantharaman K."/>
            <person name="Thomas B.C."/>
            <person name="Malmstrom R."/>
            <person name="Stieglmeier M."/>
            <person name="Klingl A."/>
            <person name="Woyke T."/>
            <person name="Ryan C.M."/>
            <person name="Banfield J.F."/>
        </authorList>
    </citation>
    <scope>NUCLEOTIDE SEQUENCE [LARGE SCALE GENOMIC DNA]</scope>
</reference>
<evidence type="ECO:0000259" key="1">
    <source>
        <dbReference type="Pfam" id="PF04014"/>
    </source>
</evidence>
<dbReference type="EMBL" id="PEVD01000022">
    <property type="protein sequence ID" value="PIV01568.1"/>
    <property type="molecule type" value="Genomic_DNA"/>
</dbReference>
<dbReference type="Gene3D" id="2.10.260.10">
    <property type="match status" value="1"/>
</dbReference>
<gene>
    <name evidence="2" type="ORF">COS55_01580</name>
</gene>
<dbReference type="InterPro" id="IPR037914">
    <property type="entry name" value="SpoVT-AbrB_sf"/>
</dbReference>
<dbReference type="InterPro" id="IPR007159">
    <property type="entry name" value="SpoVT-AbrB_dom"/>
</dbReference>
<accession>A0A2M7BEQ0</accession>
<dbReference type="Proteomes" id="UP000230399">
    <property type="component" value="Unassembled WGS sequence"/>
</dbReference>
<evidence type="ECO:0000313" key="3">
    <source>
        <dbReference type="Proteomes" id="UP000230399"/>
    </source>
</evidence>
<dbReference type="Pfam" id="PF04014">
    <property type="entry name" value="MazE_antitoxin"/>
    <property type="match status" value="1"/>
</dbReference>
<comment type="caution">
    <text evidence="2">The sequence shown here is derived from an EMBL/GenBank/DDBJ whole genome shotgun (WGS) entry which is preliminary data.</text>
</comment>
<sequence length="69" mass="7407">MSQTVFRTGNSLAVTVPSDFVKSLGIRPGDLVKVNCEGDKGKLTFLFSGAKQLVLQGVSLHARKETPCK</sequence>
<dbReference type="SUPFAM" id="SSF89447">
    <property type="entry name" value="AbrB/MazE/MraZ-like"/>
    <property type="match status" value="1"/>
</dbReference>
<name>A0A2M7BEQ0_9BACT</name>
<proteinExistence type="predicted"/>
<dbReference type="GO" id="GO:0003677">
    <property type="term" value="F:DNA binding"/>
    <property type="evidence" value="ECO:0007669"/>
    <property type="project" value="InterPro"/>
</dbReference>